<keyword evidence="1" id="KW-0472">Membrane</keyword>
<organism evidence="2 3">
    <name type="scientific">Moniliophthora roreri</name>
    <name type="common">Frosty pod rot fungus</name>
    <name type="synonym">Monilia roreri</name>
    <dbReference type="NCBI Taxonomy" id="221103"/>
    <lineage>
        <taxon>Eukaryota</taxon>
        <taxon>Fungi</taxon>
        <taxon>Dikarya</taxon>
        <taxon>Basidiomycota</taxon>
        <taxon>Agaricomycotina</taxon>
        <taxon>Agaricomycetes</taxon>
        <taxon>Agaricomycetidae</taxon>
        <taxon>Agaricales</taxon>
        <taxon>Marasmiineae</taxon>
        <taxon>Marasmiaceae</taxon>
        <taxon>Moniliophthora</taxon>
    </lineage>
</organism>
<dbReference type="Proteomes" id="UP000054988">
    <property type="component" value="Unassembled WGS sequence"/>
</dbReference>
<feature type="transmembrane region" description="Helical" evidence="1">
    <location>
        <begin position="246"/>
        <end position="266"/>
    </location>
</feature>
<keyword evidence="1" id="KW-0812">Transmembrane</keyword>
<dbReference type="EMBL" id="LATX01002123">
    <property type="protein sequence ID" value="KTB34006.1"/>
    <property type="molecule type" value="Genomic_DNA"/>
</dbReference>
<gene>
    <name evidence="2" type="ORF">WG66_13432</name>
</gene>
<feature type="transmembrane region" description="Helical" evidence="1">
    <location>
        <begin position="324"/>
        <end position="347"/>
    </location>
</feature>
<sequence length="425" mass="48176">MTLPIDTEELQFTVPDGWNLCVHPRGWIYFHNPFLKLLTDQDIRNPEKYNQLQVHASDIDSSEWEEGMEIILQVNRRGDVDFLLAINHSNCVAARTPEAVTDKATDNLLSGPRCNAPFSKQECDELMKLVQEMELPCNAHSPAKTVFLAWLLREVCSYRNSQDYGRFTRGESLDHTGSQRIYDPSLHDRKPSTIFLPILHIISNVLFFGIPWTYLAHVRASFEYHGRFVALQARWAKYIERLVREYSHFLLVSTVLLSATVGMLAVPEISAVSRIAATISAFLSLGSVIVGVFSMWRHQANMQPTDAFTYMRNAHQHVLGLHGLAMLLSIPPVLLIWAVITFAVSVVSYTTQGIDEGDVLARSLTWITLGIFFVILGTVMTALHSTFSLVWHIPLGSTLWSLLVTSWKRPVRSVGRWRVTRKSEV</sequence>
<keyword evidence="1" id="KW-1133">Transmembrane helix</keyword>
<feature type="transmembrane region" description="Helical" evidence="1">
    <location>
        <begin position="194"/>
        <end position="214"/>
    </location>
</feature>
<evidence type="ECO:0000313" key="2">
    <source>
        <dbReference type="EMBL" id="KTB34006.1"/>
    </source>
</evidence>
<reference evidence="2 3" key="1">
    <citation type="submission" date="2015-12" db="EMBL/GenBank/DDBJ databases">
        <title>Draft genome sequence of Moniliophthora roreri, the causal agent of frosty pod rot of cacao.</title>
        <authorList>
            <person name="Aime M.C."/>
            <person name="Diaz-Valderrama J.R."/>
            <person name="Kijpornyongpan T."/>
            <person name="Phillips-Mora W."/>
        </authorList>
    </citation>
    <scope>NUCLEOTIDE SEQUENCE [LARGE SCALE GENOMIC DNA]</scope>
    <source>
        <strain evidence="2 3">MCA 2952</strain>
    </source>
</reference>
<accession>A0A0W0FCI4</accession>
<evidence type="ECO:0000256" key="1">
    <source>
        <dbReference type="SAM" id="Phobius"/>
    </source>
</evidence>
<feature type="transmembrane region" description="Helical" evidence="1">
    <location>
        <begin position="275"/>
        <end position="296"/>
    </location>
</feature>
<dbReference type="AlphaFoldDB" id="A0A0W0FCI4"/>
<feature type="transmembrane region" description="Helical" evidence="1">
    <location>
        <begin position="359"/>
        <end position="383"/>
    </location>
</feature>
<proteinExistence type="predicted"/>
<name>A0A0W0FCI4_MONRR</name>
<dbReference type="eggNOG" id="ENOG502SNH4">
    <property type="taxonomic scope" value="Eukaryota"/>
</dbReference>
<evidence type="ECO:0000313" key="3">
    <source>
        <dbReference type="Proteomes" id="UP000054988"/>
    </source>
</evidence>
<protein>
    <submittedName>
        <fullName evidence="2">Uncharacterized protein</fullName>
    </submittedName>
</protein>
<comment type="caution">
    <text evidence="2">The sequence shown here is derived from an EMBL/GenBank/DDBJ whole genome shotgun (WGS) entry which is preliminary data.</text>
</comment>